<evidence type="ECO:0000313" key="2">
    <source>
        <dbReference type="EMBL" id="SFP44732.1"/>
    </source>
</evidence>
<dbReference type="OrthoDB" id="2001924at2"/>
<proteinExistence type="predicted"/>
<dbReference type="RefSeq" id="WP_074883403.1">
    <property type="nucleotide sequence ID" value="NZ_FOXO01000002.1"/>
</dbReference>
<gene>
    <name evidence="2" type="ORF">SAMN04487928_10286</name>
</gene>
<reference evidence="3" key="1">
    <citation type="submission" date="2016-10" db="EMBL/GenBank/DDBJ databases">
        <authorList>
            <person name="Varghese N."/>
            <person name="Submissions S."/>
        </authorList>
    </citation>
    <scope>NUCLEOTIDE SEQUENCE [LARGE SCALE GENOMIC DNA]</scope>
    <source>
        <strain evidence="3">P18</strain>
    </source>
</reference>
<keyword evidence="1" id="KW-0472">Membrane</keyword>
<evidence type="ECO:0000313" key="3">
    <source>
        <dbReference type="Proteomes" id="UP000182624"/>
    </source>
</evidence>
<accession>A0A1I5QEQ3</accession>
<protein>
    <recommendedName>
        <fullName evidence="4">ECF transporter S component</fullName>
    </recommendedName>
</protein>
<feature type="transmembrane region" description="Helical" evidence="1">
    <location>
        <begin position="161"/>
        <end position="185"/>
    </location>
</feature>
<organism evidence="2 3">
    <name type="scientific">Butyrivibrio proteoclasticus</name>
    <dbReference type="NCBI Taxonomy" id="43305"/>
    <lineage>
        <taxon>Bacteria</taxon>
        <taxon>Bacillati</taxon>
        <taxon>Bacillota</taxon>
        <taxon>Clostridia</taxon>
        <taxon>Lachnospirales</taxon>
        <taxon>Lachnospiraceae</taxon>
        <taxon>Butyrivibrio</taxon>
    </lineage>
</organism>
<feature type="transmembrane region" description="Helical" evidence="1">
    <location>
        <begin position="77"/>
        <end position="101"/>
    </location>
</feature>
<dbReference type="AlphaFoldDB" id="A0A1I5QEQ3"/>
<feature type="transmembrane region" description="Helical" evidence="1">
    <location>
        <begin position="122"/>
        <end position="141"/>
    </location>
</feature>
<name>A0A1I5QEQ3_9FIRM</name>
<evidence type="ECO:0008006" key="4">
    <source>
        <dbReference type="Google" id="ProtNLM"/>
    </source>
</evidence>
<keyword evidence="1" id="KW-0812">Transmembrane</keyword>
<keyword evidence="3" id="KW-1185">Reference proteome</keyword>
<feature type="transmembrane region" description="Helical" evidence="1">
    <location>
        <begin position="43"/>
        <end position="71"/>
    </location>
</feature>
<keyword evidence="1" id="KW-1133">Transmembrane helix</keyword>
<evidence type="ECO:0000256" key="1">
    <source>
        <dbReference type="SAM" id="Phobius"/>
    </source>
</evidence>
<dbReference type="Proteomes" id="UP000182624">
    <property type="component" value="Unassembled WGS sequence"/>
</dbReference>
<dbReference type="EMBL" id="FOXO01000002">
    <property type="protein sequence ID" value="SFP44732.1"/>
    <property type="molecule type" value="Genomic_DNA"/>
</dbReference>
<feature type="transmembrane region" description="Helical" evidence="1">
    <location>
        <begin position="12"/>
        <end position="31"/>
    </location>
</feature>
<sequence>MKKSSSFGTKQIAITAILLAICLVSQFFKSLSVFITGPIINACLLLAVALVNLPCAIVLSVITPITAYFIAASPVMMVVPAIIPFIMLGNVVLVVSTHFILKKDLDTMNLDGIGSLKLIIKAVLCSLLKAVFMGLTISLWLLPTFVPEQSPLRQKMPVFQYTFSVVQFITALIGFIYFVIIFVALKNYAKRNG</sequence>